<feature type="non-terminal residue" evidence="1">
    <location>
        <position position="440"/>
    </location>
</feature>
<comment type="caution">
    <text evidence="1">The sequence shown here is derived from an EMBL/GenBank/DDBJ whole genome shotgun (WGS) entry which is preliminary data.</text>
</comment>
<proteinExistence type="predicted"/>
<name>A0A7J6QLR9_PEROL</name>
<evidence type="ECO:0000313" key="2">
    <source>
        <dbReference type="Proteomes" id="UP000574390"/>
    </source>
</evidence>
<dbReference type="EMBL" id="JABANM010029117">
    <property type="protein sequence ID" value="KAF4708536.1"/>
    <property type="molecule type" value="Genomic_DNA"/>
</dbReference>
<protein>
    <submittedName>
        <fullName evidence="1">Uncharacterized protein</fullName>
    </submittedName>
</protein>
<reference evidence="1 2" key="1">
    <citation type="submission" date="2020-04" db="EMBL/GenBank/DDBJ databases">
        <title>Perkinsus olseni comparative genomics.</title>
        <authorList>
            <person name="Bogema D.R."/>
        </authorList>
    </citation>
    <scope>NUCLEOTIDE SEQUENCE [LARGE SCALE GENOMIC DNA]</scope>
    <source>
        <strain evidence="1">ATCC PRA-205</strain>
    </source>
</reference>
<accession>A0A7J6QLR9</accession>
<sequence>GDVIVKGRIDHEMEAILILYKYSSYLRYTIHWPSPLQSPHATRVSTTGVWYKYSMVRREGFLLHDMMPDDVRTAFGPAFIEALRKVKLPEWAADALPEWMRDANPTAAASSSAVHLPTVLSNSERPHYSHDYNDDIDNRNPLMKLPTLSPEEGGFIISMVIYEDALICLNRSGGCLIASGDGQFNILLPPPSDGCSRMHHEDRSLFWVYASSSSSSTQLWSSSCLPSSSSYTRPVELIRTALKYITRNNKVPSSCWKIGNPPPKDGDSTLRLLHEHACPNVGCFFCYQMPSASTSTRLYYRCLFADRTRITFFSSDKGGRGIDEVAGLLKYMNIDGEEKEMSWSSAGRGSIAPYVEAALAFVRWVIVEEDGGDGDGIDDRSVAELAEDMIQRSRDLRTIHELGGSCSISYGDDEKHAVDSEGALDATRAFLNRNRHTVRR</sequence>
<dbReference type="AlphaFoldDB" id="A0A7J6QLR9"/>
<gene>
    <name evidence="1" type="ORF">FOZ62_021599</name>
</gene>
<dbReference type="Proteomes" id="UP000574390">
    <property type="component" value="Unassembled WGS sequence"/>
</dbReference>
<evidence type="ECO:0000313" key="1">
    <source>
        <dbReference type="EMBL" id="KAF4708536.1"/>
    </source>
</evidence>
<organism evidence="1 2">
    <name type="scientific">Perkinsus olseni</name>
    <name type="common">Perkinsus atlanticus</name>
    <dbReference type="NCBI Taxonomy" id="32597"/>
    <lineage>
        <taxon>Eukaryota</taxon>
        <taxon>Sar</taxon>
        <taxon>Alveolata</taxon>
        <taxon>Perkinsozoa</taxon>
        <taxon>Perkinsea</taxon>
        <taxon>Perkinsida</taxon>
        <taxon>Perkinsidae</taxon>
        <taxon>Perkinsus</taxon>
    </lineage>
</organism>